<feature type="compositionally biased region" description="Polar residues" evidence="1">
    <location>
        <begin position="36"/>
        <end position="49"/>
    </location>
</feature>
<protein>
    <submittedName>
        <fullName evidence="2">G_PROTEIN_RECEP_F2_3 domain-containing protein</fullName>
    </submittedName>
</protein>
<proteinExistence type="predicted"/>
<feature type="region of interest" description="Disordered" evidence="1">
    <location>
        <begin position="74"/>
        <end position="117"/>
    </location>
</feature>
<evidence type="ECO:0000313" key="2">
    <source>
        <dbReference type="EMBL" id="GIY71524.1"/>
    </source>
</evidence>
<feature type="compositionally biased region" description="Polar residues" evidence="1">
    <location>
        <begin position="81"/>
        <end position="102"/>
    </location>
</feature>
<sequence length="215" mass="23331">MRSSPMRGRLLCAYLEMVTAEQDAFICVSDVSNANHSSVTSESHETQSGAIRRTPNLPAQLRRFEAVPWTTNSLDLAPNESLPNSPTTSFATETQSSTKGQSETTTPTQEPPKRTSPETFTIAQVSSALTSAATTEDASGRETTTMNTVLSSTDKIQVILPTSRPPVLQENATVFEEMEEHNAIVANDFESSTDKEINIIVGHKCQNIPGLESLE</sequence>
<evidence type="ECO:0000313" key="3">
    <source>
        <dbReference type="Proteomes" id="UP001054945"/>
    </source>
</evidence>
<comment type="caution">
    <text evidence="2">The sequence shown here is derived from an EMBL/GenBank/DDBJ whole genome shotgun (WGS) entry which is preliminary data.</text>
</comment>
<keyword evidence="3" id="KW-1185">Reference proteome</keyword>
<dbReference type="AlphaFoldDB" id="A0AAV4VPI8"/>
<dbReference type="EMBL" id="BPLR01014822">
    <property type="protein sequence ID" value="GIY71524.1"/>
    <property type="molecule type" value="Genomic_DNA"/>
</dbReference>
<evidence type="ECO:0000256" key="1">
    <source>
        <dbReference type="SAM" id="MobiDB-lite"/>
    </source>
</evidence>
<feature type="region of interest" description="Disordered" evidence="1">
    <location>
        <begin position="36"/>
        <end position="59"/>
    </location>
</feature>
<accession>A0AAV4VPI8</accession>
<dbReference type="Proteomes" id="UP001054945">
    <property type="component" value="Unassembled WGS sequence"/>
</dbReference>
<name>A0AAV4VPI8_CAEEX</name>
<reference evidence="2 3" key="1">
    <citation type="submission" date="2021-06" db="EMBL/GenBank/DDBJ databases">
        <title>Caerostris extrusa draft genome.</title>
        <authorList>
            <person name="Kono N."/>
            <person name="Arakawa K."/>
        </authorList>
    </citation>
    <scope>NUCLEOTIDE SEQUENCE [LARGE SCALE GENOMIC DNA]</scope>
</reference>
<gene>
    <name evidence="2" type="primary">AVEN_228182_1</name>
    <name evidence="2" type="ORF">CEXT_192371</name>
</gene>
<organism evidence="2 3">
    <name type="scientific">Caerostris extrusa</name>
    <name type="common">Bark spider</name>
    <name type="synonym">Caerostris bankana</name>
    <dbReference type="NCBI Taxonomy" id="172846"/>
    <lineage>
        <taxon>Eukaryota</taxon>
        <taxon>Metazoa</taxon>
        <taxon>Ecdysozoa</taxon>
        <taxon>Arthropoda</taxon>
        <taxon>Chelicerata</taxon>
        <taxon>Arachnida</taxon>
        <taxon>Araneae</taxon>
        <taxon>Araneomorphae</taxon>
        <taxon>Entelegynae</taxon>
        <taxon>Araneoidea</taxon>
        <taxon>Araneidae</taxon>
        <taxon>Caerostris</taxon>
    </lineage>
</organism>